<organism evidence="2 3">
    <name type="scientific">Ensete ventricosum</name>
    <name type="common">Abyssinian banana</name>
    <name type="synonym">Musa ensete</name>
    <dbReference type="NCBI Taxonomy" id="4639"/>
    <lineage>
        <taxon>Eukaryota</taxon>
        <taxon>Viridiplantae</taxon>
        <taxon>Streptophyta</taxon>
        <taxon>Embryophyta</taxon>
        <taxon>Tracheophyta</taxon>
        <taxon>Spermatophyta</taxon>
        <taxon>Magnoliopsida</taxon>
        <taxon>Liliopsida</taxon>
        <taxon>Zingiberales</taxon>
        <taxon>Musaceae</taxon>
        <taxon>Ensete</taxon>
    </lineage>
</organism>
<reference evidence="2 3" key="1">
    <citation type="journal article" date="2014" name="Agronomy (Basel)">
        <title>A Draft Genome Sequence for Ensete ventricosum, the Drought-Tolerant Tree Against Hunger.</title>
        <authorList>
            <person name="Harrison J."/>
            <person name="Moore K.A."/>
            <person name="Paszkiewicz K."/>
            <person name="Jones T."/>
            <person name="Grant M."/>
            <person name="Ambacheew D."/>
            <person name="Muzemil S."/>
            <person name="Studholme D.J."/>
        </authorList>
    </citation>
    <scope>NUCLEOTIDE SEQUENCE [LARGE SCALE GENOMIC DNA]</scope>
</reference>
<sequence length="155" mass="17929">MEFPRFKQNLENPKDSWMRATGFQAVRERKDYGSEKQETIFRDLLRKIEQGWEGQQDLNSHEEFEPPSLPKQESPERTNTNREKKGKRERVGNTGGKKVEWSGPLDLCPNNASSAARGRTWAVCFTIRWAQVVLSRPSMSPTCRDRHRSRIVGPA</sequence>
<feature type="region of interest" description="Disordered" evidence="1">
    <location>
        <begin position="55"/>
        <end position="106"/>
    </location>
</feature>
<evidence type="ECO:0000313" key="3">
    <source>
        <dbReference type="Proteomes" id="UP000287651"/>
    </source>
</evidence>
<name>A0A427AK96_ENSVE</name>
<dbReference type="Proteomes" id="UP000287651">
    <property type="component" value="Unassembled WGS sequence"/>
</dbReference>
<dbReference type="AlphaFoldDB" id="A0A427AK96"/>
<accession>A0A427AK96</accession>
<protein>
    <submittedName>
        <fullName evidence="2">Uncharacterized protein</fullName>
    </submittedName>
</protein>
<dbReference type="EMBL" id="AMZH03002124">
    <property type="protein sequence ID" value="RRT76689.1"/>
    <property type="molecule type" value="Genomic_DNA"/>
</dbReference>
<gene>
    <name evidence="2" type="ORF">B296_00029779</name>
</gene>
<feature type="compositionally biased region" description="Basic and acidic residues" evidence="1">
    <location>
        <begin position="73"/>
        <end position="83"/>
    </location>
</feature>
<evidence type="ECO:0000313" key="2">
    <source>
        <dbReference type="EMBL" id="RRT76689.1"/>
    </source>
</evidence>
<proteinExistence type="predicted"/>
<evidence type="ECO:0000256" key="1">
    <source>
        <dbReference type="SAM" id="MobiDB-lite"/>
    </source>
</evidence>
<comment type="caution">
    <text evidence="2">The sequence shown here is derived from an EMBL/GenBank/DDBJ whole genome shotgun (WGS) entry which is preliminary data.</text>
</comment>